<dbReference type="GO" id="GO:0008168">
    <property type="term" value="F:methyltransferase activity"/>
    <property type="evidence" value="ECO:0007669"/>
    <property type="project" value="UniProtKB-KW"/>
</dbReference>
<name>L9XBX2_9EURY</name>
<protein>
    <submittedName>
        <fullName evidence="2">FkbM family methyltransferase</fullName>
    </submittedName>
</protein>
<feature type="domain" description="Methyltransferase FkbM" evidence="1">
    <location>
        <begin position="83"/>
        <end position="246"/>
    </location>
</feature>
<dbReference type="InterPro" id="IPR006342">
    <property type="entry name" value="FkbM_mtfrase"/>
</dbReference>
<organism evidence="2 3">
    <name type="scientific">Natronococcus amylolyticus DSM 10524</name>
    <dbReference type="NCBI Taxonomy" id="1227497"/>
    <lineage>
        <taxon>Archaea</taxon>
        <taxon>Methanobacteriati</taxon>
        <taxon>Methanobacteriota</taxon>
        <taxon>Stenosarchaea group</taxon>
        <taxon>Halobacteria</taxon>
        <taxon>Halobacteriales</taxon>
        <taxon>Natrialbaceae</taxon>
        <taxon>Natronococcus</taxon>
    </lineage>
</organism>
<reference evidence="2 3" key="1">
    <citation type="journal article" date="2014" name="PLoS Genet.">
        <title>Phylogenetically driven sequencing of extremely halophilic archaea reveals strategies for static and dynamic osmo-response.</title>
        <authorList>
            <person name="Becker E.A."/>
            <person name="Seitzer P.M."/>
            <person name="Tritt A."/>
            <person name="Larsen D."/>
            <person name="Krusor M."/>
            <person name="Yao A.I."/>
            <person name="Wu D."/>
            <person name="Madern D."/>
            <person name="Eisen J.A."/>
            <person name="Darling A.E."/>
            <person name="Facciotti M.T."/>
        </authorList>
    </citation>
    <scope>NUCLEOTIDE SEQUENCE [LARGE SCALE GENOMIC DNA]</scope>
    <source>
        <strain evidence="2 3">DSM 10524</strain>
    </source>
</reference>
<evidence type="ECO:0000313" key="2">
    <source>
        <dbReference type="EMBL" id="ELY59234.1"/>
    </source>
</evidence>
<dbReference type="Gene3D" id="3.40.50.150">
    <property type="entry name" value="Vaccinia Virus protein VP39"/>
    <property type="match status" value="1"/>
</dbReference>
<dbReference type="Pfam" id="PF05050">
    <property type="entry name" value="Methyltransf_21"/>
    <property type="match status" value="1"/>
</dbReference>
<dbReference type="eggNOG" id="arCOG01402">
    <property type="taxonomic scope" value="Archaea"/>
</dbReference>
<keyword evidence="2" id="KW-0489">Methyltransferase</keyword>
<dbReference type="OrthoDB" id="275825at2157"/>
<evidence type="ECO:0000313" key="3">
    <source>
        <dbReference type="Proteomes" id="UP000011688"/>
    </source>
</evidence>
<proteinExistence type="predicted"/>
<dbReference type="InterPro" id="IPR029063">
    <property type="entry name" value="SAM-dependent_MTases_sf"/>
</dbReference>
<dbReference type="PATRIC" id="fig|1227497.3.peg.1614"/>
<dbReference type="SUPFAM" id="SSF53335">
    <property type="entry name" value="S-adenosyl-L-methionine-dependent methyltransferases"/>
    <property type="match status" value="1"/>
</dbReference>
<gene>
    <name evidence="2" type="ORF">C491_07831</name>
</gene>
<evidence type="ECO:0000259" key="1">
    <source>
        <dbReference type="Pfam" id="PF05050"/>
    </source>
</evidence>
<dbReference type="EMBL" id="AOIB01000016">
    <property type="protein sequence ID" value="ELY59234.1"/>
    <property type="molecule type" value="Genomic_DNA"/>
</dbReference>
<accession>L9XBX2</accession>
<dbReference type="STRING" id="1227497.C491_07831"/>
<dbReference type="GO" id="GO:0032259">
    <property type="term" value="P:methylation"/>
    <property type="evidence" value="ECO:0007669"/>
    <property type="project" value="UniProtKB-KW"/>
</dbReference>
<dbReference type="Proteomes" id="UP000011688">
    <property type="component" value="Unassembled WGS sequence"/>
</dbReference>
<dbReference type="RefSeq" id="WP_005555022.1">
    <property type="nucleotide sequence ID" value="NZ_AOIB01000016.1"/>
</dbReference>
<comment type="caution">
    <text evidence="2">The sequence shown here is derived from an EMBL/GenBank/DDBJ whole genome shotgun (WGS) entry which is preliminary data.</text>
</comment>
<dbReference type="PANTHER" id="PTHR34203:SF15">
    <property type="entry name" value="SLL1173 PROTEIN"/>
    <property type="match status" value="1"/>
</dbReference>
<keyword evidence="2" id="KW-0808">Transferase</keyword>
<dbReference type="NCBIfam" id="TIGR01444">
    <property type="entry name" value="fkbM_fam"/>
    <property type="match status" value="1"/>
</dbReference>
<keyword evidence="3" id="KW-1185">Reference proteome</keyword>
<sequence length="261" mass="29166">MSTVLKRLGRSDPGTRAFRTLRGLGYGAYYRLAALNYDRELFPRRNRTPAGRFRCYEPLNRHGDDRMLAELEACCGPSAAVYDVGANVGIYALALATDEPDRRVVAFEPAPRTADRLCANVRLNGLEDRIDVRPCGIGDESGDRPFYVSTYPELSAFDRASAARWEASVADVRPVPIRRLDDLEPELPVPDAIKIDVEGAAPAVVRGAAEILERHEPTVFVELHRDGLADDILVETRAALETVGYRIRERDEYWRCESCGR</sequence>
<dbReference type="PANTHER" id="PTHR34203">
    <property type="entry name" value="METHYLTRANSFERASE, FKBM FAMILY PROTEIN"/>
    <property type="match status" value="1"/>
</dbReference>
<dbReference type="AlphaFoldDB" id="L9XBX2"/>
<dbReference type="InterPro" id="IPR052514">
    <property type="entry name" value="SAM-dependent_MTase"/>
</dbReference>